<dbReference type="CDD" id="cd02440">
    <property type="entry name" value="AdoMet_MTases"/>
    <property type="match status" value="1"/>
</dbReference>
<accession>A0ABQ3J0L2</accession>
<evidence type="ECO:0000313" key="5">
    <source>
        <dbReference type="Proteomes" id="UP000609802"/>
    </source>
</evidence>
<organism evidence="4 5">
    <name type="scientific">Aliiroseovarius zhejiangensis</name>
    <dbReference type="NCBI Taxonomy" id="1632025"/>
    <lineage>
        <taxon>Bacteria</taxon>
        <taxon>Pseudomonadati</taxon>
        <taxon>Pseudomonadota</taxon>
        <taxon>Alphaproteobacteria</taxon>
        <taxon>Rhodobacterales</taxon>
        <taxon>Paracoccaceae</taxon>
        <taxon>Aliiroseovarius</taxon>
    </lineage>
</organism>
<evidence type="ECO:0000313" key="4">
    <source>
        <dbReference type="EMBL" id="GHE97604.1"/>
    </source>
</evidence>
<name>A0ABQ3J0L2_9RHOB</name>
<evidence type="ECO:0000256" key="1">
    <source>
        <dbReference type="ARBA" id="ARBA00022603"/>
    </source>
</evidence>
<sequence length="226" mass="25006">MPRYSIDGIDLRIPRHCLNDGLDQQLQQGVYEWKEVNGLKRHLKQGDRVLDLGGGAGYIAIQAARIVGAANVATVEANADMVKAIEQNLVLNHVDQVRVLHGAVVADAFSGDTVAFDVKPAFWSSAIASGPRQGAVRRMQVPALRLSDLMQAFEPDLVIMDVEGAERDMARQDWPEMVKTVIMEIHPQLYPPTGIREIFDAMSVADFAYMPWGSRGNLVVFQRLPD</sequence>
<keyword evidence="5" id="KW-1185">Reference proteome</keyword>
<dbReference type="InterPro" id="IPR029063">
    <property type="entry name" value="SAM-dependent_MTases_sf"/>
</dbReference>
<dbReference type="InterPro" id="IPR006342">
    <property type="entry name" value="FkbM_mtfrase"/>
</dbReference>
<dbReference type="NCBIfam" id="TIGR01444">
    <property type="entry name" value="fkbM_fam"/>
    <property type="match status" value="1"/>
</dbReference>
<protein>
    <recommendedName>
        <fullName evidence="3">Methyltransferase small domain-containing protein</fullName>
    </recommendedName>
</protein>
<dbReference type="RefSeq" id="WP_191286143.1">
    <property type="nucleotide sequence ID" value="NZ_BNCH01000003.1"/>
</dbReference>
<dbReference type="SUPFAM" id="SSF53335">
    <property type="entry name" value="S-adenosyl-L-methionine-dependent methyltransferases"/>
    <property type="match status" value="1"/>
</dbReference>
<dbReference type="Pfam" id="PF05175">
    <property type="entry name" value="MTS"/>
    <property type="match status" value="1"/>
</dbReference>
<gene>
    <name evidence="4" type="ORF">GCM10016455_17640</name>
</gene>
<dbReference type="EMBL" id="BNCH01000003">
    <property type="protein sequence ID" value="GHE97604.1"/>
    <property type="molecule type" value="Genomic_DNA"/>
</dbReference>
<keyword evidence="2" id="KW-0949">S-adenosyl-L-methionine</keyword>
<dbReference type="Proteomes" id="UP000609802">
    <property type="component" value="Unassembled WGS sequence"/>
</dbReference>
<feature type="domain" description="Methyltransferase small" evidence="3">
    <location>
        <begin position="41"/>
        <end position="108"/>
    </location>
</feature>
<dbReference type="Gene3D" id="3.40.50.150">
    <property type="entry name" value="Vaccinia Virus protein VP39"/>
    <property type="match status" value="1"/>
</dbReference>
<proteinExistence type="predicted"/>
<keyword evidence="1" id="KW-0489">Methyltransferase</keyword>
<comment type="caution">
    <text evidence="4">The sequence shown here is derived from an EMBL/GenBank/DDBJ whole genome shotgun (WGS) entry which is preliminary data.</text>
</comment>
<evidence type="ECO:0000259" key="3">
    <source>
        <dbReference type="Pfam" id="PF05175"/>
    </source>
</evidence>
<keyword evidence="1" id="KW-0808">Transferase</keyword>
<reference evidence="5" key="1">
    <citation type="journal article" date="2019" name="Int. J. Syst. Evol. Microbiol.">
        <title>The Global Catalogue of Microorganisms (GCM) 10K type strain sequencing project: providing services to taxonomists for standard genome sequencing and annotation.</title>
        <authorList>
            <consortium name="The Broad Institute Genomics Platform"/>
            <consortium name="The Broad Institute Genome Sequencing Center for Infectious Disease"/>
            <person name="Wu L."/>
            <person name="Ma J."/>
        </authorList>
    </citation>
    <scope>NUCLEOTIDE SEQUENCE [LARGE SCALE GENOMIC DNA]</scope>
    <source>
        <strain evidence="5">KCTC 42443</strain>
    </source>
</reference>
<dbReference type="InterPro" id="IPR007848">
    <property type="entry name" value="Small_mtfrase_dom"/>
</dbReference>
<evidence type="ECO:0000256" key="2">
    <source>
        <dbReference type="ARBA" id="ARBA00022691"/>
    </source>
</evidence>